<dbReference type="RefSeq" id="WP_310072793.1">
    <property type="nucleotide sequence ID" value="NZ_JAVDVX010000004.1"/>
</dbReference>
<reference evidence="3 4" key="1">
    <citation type="submission" date="2023-07" db="EMBL/GenBank/DDBJ databases">
        <title>Sorghum-associated microbial communities from plants grown in Nebraska, USA.</title>
        <authorList>
            <person name="Schachtman D."/>
        </authorList>
    </citation>
    <scope>NUCLEOTIDE SEQUENCE [LARGE SCALE GENOMIC DNA]</scope>
    <source>
        <strain evidence="3 4">BE190</strain>
    </source>
</reference>
<dbReference type="EMBL" id="JAVDVX010000004">
    <property type="protein sequence ID" value="MDR7090459.1"/>
    <property type="molecule type" value="Genomic_DNA"/>
</dbReference>
<feature type="signal peptide" evidence="1">
    <location>
        <begin position="1"/>
        <end position="22"/>
    </location>
</feature>
<proteinExistence type="predicted"/>
<keyword evidence="4" id="KW-1185">Reference proteome</keyword>
<name>A0ABU1UZ45_9GAMM</name>
<organism evidence="3 4">
    <name type="scientific">Cellvibrio fibrivorans</name>
    <dbReference type="NCBI Taxonomy" id="126350"/>
    <lineage>
        <taxon>Bacteria</taxon>
        <taxon>Pseudomonadati</taxon>
        <taxon>Pseudomonadota</taxon>
        <taxon>Gammaproteobacteria</taxon>
        <taxon>Cellvibrionales</taxon>
        <taxon>Cellvibrionaceae</taxon>
        <taxon>Cellvibrio</taxon>
    </lineage>
</organism>
<gene>
    <name evidence="3" type="ORF">J2X05_002483</name>
</gene>
<protein>
    <recommendedName>
        <fullName evidence="2">Ice-binding protein C-terminal domain-containing protein</fullName>
    </recommendedName>
</protein>
<dbReference type="NCBIfam" id="TIGR02595">
    <property type="entry name" value="PEP_CTERM"/>
    <property type="match status" value="1"/>
</dbReference>
<evidence type="ECO:0000259" key="2">
    <source>
        <dbReference type="Pfam" id="PF07589"/>
    </source>
</evidence>
<dbReference type="Proteomes" id="UP001253595">
    <property type="component" value="Unassembled WGS sequence"/>
</dbReference>
<evidence type="ECO:0000256" key="1">
    <source>
        <dbReference type="SAM" id="SignalP"/>
    </source>
</evidence>
<comment type="caution">
    <text evidence="3">The sequence shown here is derived from an EMBL/GenBank/DDBJ whole genome shotgun (WGS) entry which is preliminary data.</text>
</comment>
<keyword evidence="1" id="KW-0732">Signal</keyword>
<sequence>MIKQLFTTAVMACALTSSAVFALPVDLGNAGNYTLLATGTNVHHGIPMYGNLELGSEAYIHGNVGSRNTLNMAHGAVIYGDADFGGLYQNPGSSIEGDATQQDSAFWDSLYTNLKSASMAAKALGGAHAGYINSTQTFHSQGDLSVFSITGLNLSAGHSLTLKGDADDVFIINVDYFGFMLGGGAAIILDGLSAENVLFNMHGALNNGHVNVAAGTMQGTYISPDAYMQLGDGLNLDGVRFLGAGISGNLQAVRGLTPPPVSVPEPSALLLLGIALIGLGVKRSRQ</sequence>
<dbReference type="Pfam" id="PF07589">
    <property type="entry name" value="PEP-CTERM"/>
    <property type="match status" value="1"/>
</dbReference>
<dbReference type="InterPro" id="IPR013424">
    <property type="entry name" value="Ice-binding_C"/>
</dbReference>
<feature type="chain" id="PRO_5045842882" description="Ice-binding protein C-terminal domain-containing protein" evidence="1">
    <location>
        <begin position="23"/>
        <end position="286"/>
    </location>
</feature>
<evidence type="ECO:0000313" key="4">
    <source>
        <dbReference type="Proteomes" id="UP001253595"/>
    </source>
</evidence>
<accession>A0ABU1UZ45</accession>
<feature type="domain" description="Ice-binding protein C-terminal" evidence="2">
    <location>
        <begin position="262"/>
        <end position="283"/>
    </location>
</feature>
<evidence type="ECO:0000313" key="3">
    <source>
        <dbReference type="EMBL" id="MDR7090459.1"/>
    </source>
</evidence>